<name>A0A803LNK9_CHEQI</name>
<evidence type="ECO:0000256" key="4">
    <source>
        <dbReference type="ARBA" id="ARBA00022692"/>
    </source>
</evidence>
<protein>
    <submittedName>
        <fullName evidence="12">Uncharacterized protein</fullName>
    </submittedName>
</protein>
<evidence type="ECO:0000256" key="3">
    <source>
        <dbReference type="ARBA" id="ARBA00022448"/>
    </source>
</evidence>
<comment type="similarity">
    <text evidence="2">Belongs to the ERD2 family.</text>
</comment>
<dbReference type="PANTHER" id="PTHR10585">
    <property type="entry name" value="ER LUMEN PROTEIN RETAINING RECEPTOR"/>
    <property type="match status" value="1"/>
</dbReference>
<evidence type="ECO:0000256" key="9">
    <source>
        <dbReference type="ARBA" id="ARBA00023136"/>
    </source>
</evidence>
<dbReference type="Gramene" id="AUR62016538-RA">
    <property type="protein sequence ID" value="AUR62016538-RA:cds"/>
    <property type="gene ID" value="AUR62016538"/>
</dbReference>
<comment type="subcellular location">
    <subcellularLocation>
        <location evidence="1">Endoplasmic reticulum membrane</location>
        <topology evidence="1">Multi-pass membrane protein</topology>
    </subcellularLocation>
</comment>
<evidence type="ECO:0000256" key="10">
    <source>
        <dbReference type="ARBA" id="ARBA00023170"/>
    </source>
</evidence>
<feature type="transmembrane region" description="Helical" evidence="11">
    <location>
        <begin position="108"/>
        <end position="128"/>
    </location>
</feature>
<dbReference type="GO" id="GO:0015031">
    <property type="term" value="P:protein transport"/>
    <property type="evidence" value="ECO:0007669"/>
    <property type="project" value="UniProtKB-KW"/>
</dbReference>
<dbReference type="GO" id="GO:0006621">
    <property type="term" value="P:protein retention in ER lumen"/>
    <property type="evidence" value="ECO:0007669"/>
    <property type="project" value="InterPro"/>
</dbReference>
<dbReference type="InterPro" id="IPR000133">
    <property type="entry name" value="ER_ret_rcpt"/>
</dbReference>
<reference evidence="12" key="2">
    <citation type="submission" date="2021-03" db="UniProtKB">
        <authorList>
            <consortium name="EnsemblPlants"/>
        </authorList>
    </citation>
    <scope>IDENTIFICATION</scope>
</reference>
<evidence type="ECO:0000313" key="12">
    <source>
        <dbReference type="EnsemblPlants" id="AUR62016538-RA:cds"/>
    </source>
</evidence>
<keyword evidence="4 11" id="KW-0812">Transmembrane</keyword>
<dbReference type="EnsemblPlants" id="AUR62016538-RA">
    <property type="protein sequence ID" value="AUR62016538-RA:cds"/>
    <property type="gene ID" value="AUR62016538"/>
</dbReference>
<feature type="transmembrane region" description="Helical" evidence="11">
    <location>
        <begin position="51"/>
        <end position="71"/>
    </location>
</feature>
<feature type="transmembrane region" description="Helical" evidence="11">
    <location>
        <begin position="27"/>
        <end position="45"/>
    </location>
</feature>
<feature type="transmembrane region" description="Helical" evidence="11">
    <location>
        <begin position="429"/>
        <end position="447"/>
    </location>
</feature>
<evidence type="ECO:0000256" key="6">
    <source>
        <dbReference type="ARBA" id="ARBA00022892"/>
    </source>
</evidence>
<keyword evidence="7" id="KW-0653">Protein transport</keyword>
<keyword evidence="10" id="KW-0675">Receptor</keyword>
<reference evidence="12" key="1">
    <citation type="journal article" date="2017" name="Nature">
        <title>The genome of Chenopodium quinoa.</title>
        <authorList>
            <person name="Jarvis D.E."/>
            <person name="Ho Y.S."/>
            <person name="Lightfoot D.J."/>
            <person name="Schmoeckel S.M."/>
            <person name="Li B."/>
            <person name="Borm T.J.A."/>
            <person name="Ohyanagi H."/>
            <person name="Mineta K."/>
            <person name="Michell C.T."/>
            <person name="Saber N."/>
            <person name="Kharbatia N.M."/>
            <person name="Rupper R.R."/>
            <person name="Sharp A.R."/>
            <person name="Dally N."/>
            <person name="Boughton B.A."/>
            <person name="Woo Y.H."/>
            <person name="Gao G."/>
            <person name="Schijlen E.G.W.M."/>
            <person name="Guo X."/>
            <person name="Momin A.A."/>
            <person name="Negrao S."/>
            <person name="Al-Babili S."/>
            <person name="Gehring C."/>
            <person name="Roessner U."/>
            <person name="Jung C."/>
            <person name="Murphy K."/>
            <person name="Arold S.T."/>
            <person name="Gojobori T."/>
            <person name="van der Linden C.G."/>
            <person name="van Loo E.N."/>
            <person name="Jellen E.N."/>
            <person name="Maughan P.J."/>
            <person name="Tester M."/>
        </authorList>
    </citation>
    <scope>NUCLEOTIDE SEQUENCE [LARGE SCALE GENOMIC DNA]</scope>
    <source>
        <strain evidence="12">cv. PI 614886</strain>
    </source>
</reference>
<keyword evidence="5" id="KW-0256">Endoplasmic reticulum</keyword>
<dbReference type="GO" id="GO:0005789">
    <property type="term" value="C:endoplasmic reticulum membrane"/>
    <property type="evidence" value="ECO:0007669"/>
    <property type="project" value="UniProtKB-SubCell"/>
</dbReference>
<proteinExistence type="inferred from homology"/>
<dbReference type="GO" id="GO:0016192">
    <property type="term" value="P:vesicle-mediated transport"/>
    <property type="evidence" value="ECO:0007669"/>
    <property type="project" value="UniProtKB-KW"/>
</dbReference>
<dbReference type="Pfam" id="PF00810">
    <property type="entry name" value="ER_lumen_recept"/>
    <property type="match status" value="3"/>
</dbReference>
<dbReference type="OMA" id="TTWVIHK"/>
<feature type="transmembrane region" description="Helical" evidence="11">
    <location>
        <begin position="316"/>
        <end position="333"/>
    </location>
</feature>
<evidence type="ECO:0000256" key="8">
    <source>
        <dbReference type="ARBA" id="ARBA00022989"/>
    </source>
</evidence>
<evidence type="ECO:0000256" key="11">
    <source>
        <dbReference type="SAM" id="Phobius"/>
    </source>
</evidence>
<sequence>MGDKNATPVAVKRIGRWVRSPSVREQVTMGVVAAFVLLVLIKVFVKSQTYLFVATQVAHSAGILLLIYKLTITKTCSGLSLKTQELTAMFLLMRILCFFGLFRDIHVVLDSLTLVCTLWVIYMMRYKVKNTYMQELDSMPLYYVLVPCAIVAIIGHPGLRAGIILGFFFMYYITIEAVSVLPQLQLLQKAKMIEPFTAHYVFALGVARFFSCANWINMCDGRRADDEATFTGLSLGSVIRADNAGSCNHKLCSCLSLKTQELTAIFLIMRIIAYFGVLRDFHVVLDSLTLGCTLWVIYMIRYKLKSTYLQELDNMPLYYVLVPCAIVALIGHPGWQVRIISRFMFVYLMTIEAVSVLPQLHLIQNAKLVPCAAVAVIGHPAWQINFFREQFQFVRRFFYVYGLTIEAVSVLPQLHLIQKAKMVEPFTGHYVFALGVARFFSFANWIIMCDGGTTLDEATFTCLSCVIFGYDDERCTEHQYHPFM</sequence>
<feature type="transmembrane region" description="Helical" evidence="11">
    <location>
        <begin position="397"/>
        <end position="417"/>
    </location>
</feature>
<evidence type="ECO:0000256" key="5">
    <source>
        <dbReference type="ARBA" id="ARBA00022824"/>
    </source>
</evidence>
<dbReference type="GO" id="GO:0046923">
    <property type="term" value="F:ER retention sequence binding"/>
    <property type="evidence" value="ECO:0007669"/>
    <property type="project" value="InterPro"/>
</dbReference>
<keyword evidence="13" id="KW-1185">Reference proteome</keyword>
<evidence type="ECO:0000313" key="13">
    <source>
        <dbReference type="Proteomes" id="UP000596660"/>
    </source>
</evidence>
<keyword evidence="8 11" id="KW-1133">Transmembrane helix</keyword>
<feature type="transmembrane region" description="Helical" evidence="11">
    <location>
        <begin position="140"/>
        <end position="157"/>
    </location>
</feature>
<accession>A0A803LNK9</accession>
<dbReference type="AlphaFoldDB" id="A0A803LNK9"/>
<feature type="transmembrane region" description="Helical" evidence="11">
    <location>
        <begin position="283"/>
        <end position="304"/>
    </location>
</feature>
<evidence type="ECO:0000256" key="1">
    <source>
        <dbReference type="ARBA" id="ARBA00004477"/>
    </source>
</evidence>
<evidence type="ECO:0000256" key="2">
    <source>
        <dbReference type="ARBA" id="ARBA00010120"/>
    </source>
</evidence>
<organism evidence="12 13">
    <name type="scientific">Chenopodium quinoa</name>
    <name type="common">Quinoa</name>
    <dbReference type="NCBI Taxonomy" id="63459"/>
    <lineage>
        <taxon>Eukaryota</taxon>
        <taxon>Viridiplantae</taxon>
        <taxon>Streptophyta</taxon>
        <taxon>Embryophyta</taxon>
        <taxon>Tracheophyta</taxon>
        <taxon>Spermatophyta</taxon>
        <taxon>Magnoliopsida</taxon>
        <taxon>eudicotyledons</taxon>
        <taxon>Gunneridae</taxon>
        <taxon>Pentapetalae</taxon>
        <taxon>Caryophyllales</taxon>
        <taxon>Chenopodiaceae</taxon>
        <taxon>Chenopodioideae</taxon>
        <taxon>Atripliceae</taxon>
        <taxon>Chenopodium</taxon>
    </lineage>
</organism>
<dbReference type="PRINTS" id="PR00660">
    <property type="entry name" value="ERLUMENR"/>
</dbReference>
<keyword evidence="6" id="KW-0931">ER-Golgi transport</keyword>
<evidence type="ECO:0000256" key="7">
    <source>
        <dbReference type="ARBA" id="ARBA00022927"/>
    </source>
</evidence>
<keyword evidence="9 11" id="KW-0472">Membrane</keyword>
<keyword evidence="3" id="KW-0813">Transport</keyword>
<dbReference type="Proteomes" id="UP000596660">
    <property type="component" value="Unplaced"/>
</dbReference>